<dbReference type="PROSITE" id="PS51677">
    <property type="entry name" value="NODB"/>
    <property type="match status" value="1"/>
</dbReference>
<dbReference type="GO" id="GO:0005975">
    <property type="term" value="P:carbohydrate metabolic process"/>
    <property type="evidence" value="ECO:0007669"/>
    <property type="project" value="InterPro"/>
</dbReference>
<dbReference type="GO" id="GO:0009272">
    <property type="term" value="P:fungal-type cell wall biogenesis"/>
    <property type="evidence" value="ECO:0007669"/>
    <property type="project" value="UniProtKB-ARBA"/>
</dbReference>
<dbReference type="PANTHER" id="PTHR10587:SF133">
    <property type="entry name" value="CHITIN DEACETYLASE 1-RELATED"/>
    <property type="match status" value="1"/>
</dbReference>
<feature type="domain" description="NodB homology" evidence="4">
    <location>
        <begin position="89"/>
        <end position="290"/>
    </location>
</feature>
<evidence type="ECO:0000313" key="5">
    <source>
        <dbReference type="EMBL" id="ORY53174.1"/>
    </source>
</evidence>
<comment type="caution">
    <text evidence="5">The sequence shown here is derived from an EMBL/GenBank/DDBJ whole genome shotgun (WGS) entry which is preliminary data.</text>
</comment>
<proteinExistence type="predicted"/>
<evidence type="ECO:0000256" key="3">
    <source>
        <dbReference type="SAM" id="SignalP"/>
    </source>
</evidence>
<keyword evidence="1" id="KW-0479">Metal-binding</keyword>
<protein>
    <submittedName>
        <fullName evidence="5">Glycoside hydrolase/deacetylase</fullName>
    </submittedName>
</protein>
<dbReference type="GO" id="GO:0004099">
    <property type="term" value="F:chitin deacetylase activity"/>
    <property type="evidence" value="ECO:0007669"/>
    <property type="project" value="TreeGrafter"/>
</dbReference>
<dbReference type="EMBL" id="MCGO01000002">
    <property type="protein sequence ID" value="ORY53174.1"/>
    <property type="molecule type" value="Genomic_DNA"/>
</dbReference>
<accession>A0A1Y2D213</accession>
<reference evidence="5 6" key="1">
    <citation type="submission" date="2016-07" db="EMBL/GenBank/DDBJ databases">
        <title>Pervasive Adenine N6-methylation of Active Genes in Fungi.</title>
        <authorList>
            <consortium name="DOE Joint Genome Institute"/>
            <person name="Mondo S.J."/>
            <person name="Dannebaum R.O."/>
            <person name="Kuo R.C."/>
            <person name="Labutti K."/>
            <person name="Haridas S."/>
            <person name="Kuo A."/>
            <person name="Salamov A."/>
            <person name="Ahrendt S.R."/>
            <person name="Lipzen A."/>
            <person name="Sullivan W."/>
            <person name="Andreopoulos W.B."/>
            <person name="Clum A."/>
            <person name="Lindquist E."/>
            <person name="Daum C."/>
            <person name="Ramamoorthy G.K."/>
            <person name="Gryganskyi A."/>
            <person name="Culley D."/>
            <person name="Magnuson J.K."/>
            <person name="James T.Y."/>
            <person name="O'Malley M.A."/>
            <person name="Stajich J.E."/>
            <person name="Spatafora J.W."/>
            <person name="Visel A."/>
            <person name="Grigoriev I.V."/>
        </authorList>
    </citation>
    <scope>NUCLEOTIDE SEQUENCE [LARGE SCALE GENOMIC DNA]</scope>
    <source>
        <strain evidence="5 6">JEL800</strain>
    </source>
</reference>
<dbReference type="GO" id="GO:0016020">
    <property type="term" value="C:membrane"/>
    <property type="evidence" value="ECO:0007669"/>
    <property type="project" value="TreeGrafter"/>
</dbReference>
<evidence type="ECO:0000256" key="1">
    <source>
        <dbReference type="ARBA" id="ARBA00022723"/>
    </source>
</evidence>
<dbReference type="Proteomes" id="UP000193642">
    <property type="component" value="Unassembled WGS sequence"/>
</dbReference>
<keyword evidence="3" id="KW-0732">Signal</keyword>
<evidence type="ECO:0000256" key="2">
    <source>
        <dbReference type="ARBA" id="ARBA00022801"/>
    </source>
</evidence>
<dbReference type="AlphaFoldDB" id="A0A1Y2D213"/>
<keyword evidence="2 5" id="KW-0378">Hydrolase</keyword>
<dbReference type="InterPro" id="IPR002509">
    <property type="entry name" value="NODB_dom"/>
</dbReference>
<dbReference type="InterPro" id="IPR011330">
    <property type="entry name" value="Glyco_hydro/deAcase_b/a-brl"/>
</dbReference>
<feature type="signal peptide" evidence="3">
    <location>
        <begin position="1"/>
        <end position="15"/>
    </location>
</feature>
<sequence>MIVATLIAFLAFANAQDPPNYPSCTLPPVVPKWTAFVKSLEDPTYPWVNTAPSPTTNDGGATGGAPNANGAAWGTLDNKATEVYACPANQWALSFDDGPVLTDQSMAILKQNNVVGTFFLIGSTIVQNATHKQFVADLYNAGHQIALHSWTHRQMSLQTTDEVISELIFNILAIYNIIGKVPRYYRPAYSAIDDRIRNILYSMGLRPQAPAGIDISGQNVTVENSISHVKNSFNQKYDPRWNYFPSKNTVTGGRFSYDGFISLEHDITAADIQIAQSVVPFAIMPGASFYLDDNAVLTQFIKGIKLPLTAADLAAFTGTFPANPAGGAKTASGDGSSSAGSPRLAGAGTLGVVSILISAIAALFL</sequence>
<name>A0A1Y2D213_9FUNG</name>
<evidence type="ECO:0000313" key="6">
    <source>
        <dbReference type="Proteomes" id="UP000193642"/>
    </source>
</evidence>
<dbReference type="GO" id="GO:0046872">
    <property type="term" value="F:metal ion binding"/>
    <property type="evidence" value="ECO:0007669"/>
    <property type="project" value="UniProtKB-KW"/>
</dbReference>
<dbReference type="SUPFAM" id="SSF88713">
    <property type="entry name" value="Glycoside hydrolase/deacetylase"/>
    <property type="match status" value="1"/>
</dbReference>
<feature type="chain" id="PRO_5012824575" evidence="3">
    <location>
        <begin position="16"/>
        <end position="365"/>
    </location>
</feature>
<keyword evidence="6" id="KW-1185">Reference proteome</keyword>
<dbReference type="STRING" id="329046.A0A1Y2D213"/>
<organism evidence="5 6">
    <name type="scientific">Rhizoclosmatium globosum</name>
    <dbReference type="NCBI Taxonomy" id="329046"/>
    <lineage>
        <taxon>Eukaryota</taxon>
        <taxon>Fungi</taxon>
        <taxon>Fungi incertae sedis</taxon>
        <taxon>Chytridiomycota</taxon>
        <taxon>Chytridiomycota incertae sedis</taxon>
        <taxon>Chytridiomycetes</taxon>
        <taxon>Chytridiales</taxon>
        <taxon>Chytriomycetaceae</taxon>
        <taxon>Rhizoclosmatium</taxon>
    </lineage>
</organism>
<evidence type="ECO:0000259" key="4">
    <source>
        <dbReference type="PROSITE" id="PS51677"/>
    </source>
</evidence>
<dbReference type="Gene3D" id="3.20.20.370">
    <property type="entry name" value="Glycoside hydrolase/deacetylase"/>
    <property type="match status" value="1"/>
</dbReference>
<dbReference type="InterPro" id="IPR050248">
    <property type="entry name" value="Polysacc_deacetylase_ArnD"/>
</dbReference>
<dbReference type="OrthoDB" id="2145317at2759"/>
<dbReference type="PANTHER" id="PTHR10587">
    <property type="entry name" value="GLYCOSYL TRANSFERASE-RELATED"/>
    <property type="match status" value="1"/>
</dbReference>
<dbReference type="Pfam" id="PF01522">
    <property type="entry name" value="Polysacc_deac_1"/>
    <property type="match status" value="1"/>
</dbReference>
<gene>
    <name evidence="5" type="ORF">BCR33DRAFT_711520</name>
</gene>